<evidence type="ECO:0000313" key="1">
    <source>
        <dbReference type="EMBL" id="GAI08311.1"/>
    </source>
</evidence>
<proteinExistence type="predicted"/>
<reference evidence="1" key="1">
    <citation type="journal article" date="2014" name="Front. Microbiol.">
        <title>High frequency of phylogenetically diverse reductive dehalogenase-homologous genes in deep subseafloor sedimentary metagenomes.</title>
        <authorList>
            <person name="Kawai M."/>
            <person name="Futagami T."/>
            <person name="Toyoda A."/>
            <person name="Takaki Y."/>
            <person name="Nishi S."/>
            <person name="Hori S."/>
            <person name="Arai W."/>
            <person name="Tsubouchi T."/>
            <person name="Morono Y."/>
            <person name="Uchiyama I."/>
            <person name="Ito T."/>
            <person name="Fujiyama A."/>
            <person name="Inagaki F."/>
            <person name="Takami H."/>
        </authorList>
    </citation>
    <scope>NUCLEOTIDE SEQUENCE</scope>
    <source>
        <strain evidence="1">Expedition CK06-06</strain>
    </source>
</reference>
<sequence>MKPTPVYIVPHSALQDLDMREKSQDHTANIAITAADVLVPNKFRTAAFFTNDSDEVIYLRLGQDSALNTGIRLNAAGGAFEINLTNLWKGRVSAIHGGTGNKVLCIQEVETRYAY</sequence>
<accession>X1LR71</accession>
<dbReference type="AlphaFoldDB" id="X1LR71"/>
<comment type="caution">
    <text evidence="1">The sequence shown here is derived from an EMBL/GenBank/DDBJ whole genome shotgun (WGS) entry which is preliminary data.</text>
</comment>
<name>X1LR71_9ZZZZ</name>
<organism evidence="1">
    <name type="scientific">marine sediment metagenome</name>
    <dbReference type="NCBI Taxonomy" id="412755"/>
    <lineage>
        <taxon>unclassified sequences</taxon>
        <taxon>metagenomes</taxon>
        <taxon>ecological metagenomes</taxon>
    </lineage>
</organism>
<gene>
    <name evidence="1" type="ORF">S06H3_12513</name>
</gene>
<dbReference type="EMBL" id="BARV01006120">
    <property type="protein sequence ID" value="GAI08311.1"/>
    <property type="molecule type" value="Genomic_DNA"/>
</dbReference>
<protein>
    <submittedName>
        <fullName evidence="1">Uncharacterized protein</fullName>
    </submittedName>
</protein>